<dbReference type="AlphaFoldDB" id="A0A653DFU9"/>
<evidence type="ECO:0000313" key="1">
    <source>
        <dbReference type="EMBL" id="VEN58883.1"/>
    </source>
</evidence>
<protein>
    <submittedName>
        <fullName evidence="1">Uncharacterized protein</fullName>
    </submittedName>
</protein>
<keyword evidence="2" id="KW-1185">Reference proteome</keyword>
<proteinExistence type="predicted"/>
<organism evidence="1 2">
    <name type="scientific">Callosobruchus maculatus</name>
    <name type="common">Southern cowpea weevil</name>
    <name type="synonym">Pulse bruchid</name>
    <dbReference type="NCBI Taxonomy" id="64391"/>
    <lineage>
        <taxon>Eukaryota</taxon>
        <taxon>Metazoa</taxon>
        <taxon>Ecdysozoa</taxon>
        <taxon>Arthropoda</taxon>
        <taxon>Hexapoda</taxon>
        <taxon>Insecta</taxon>
        <taxon>Pterygota</taxon>
        <taxon>Neoptera</taxon>
        <taxon>Endopterygota</taxon>
        <taxon>Coleoptera</taxon>
        <taxon>Polyphaga</taxon>
        <taxon>Cucujiformia</taxon>
        <taxon>Chrysomeloidea</taxon>
        <taxon>Chrysomelidae</taxon>
        <taxon>Bruchinae</taxon>
        <taxon>Bruchini</taxon>
        <taxon>Callosobruchus</taxon>
    </lineage>
</organism>
<reference evidence="1 2" key="1">
    <citation type="submission" date="2019-01" db="EMBL/GenBank/DDBJ databases">
        <authorList>
            <person name="Sayadi A."/>
        </authorList>
    </citation>
    <scope>NUCLEOTIDE SEQUENCE [LARGE SCALE GENOMIC DNA]</scope>
</reference>
<dbReference type="EMBL" id="CAACVG010011803">
    <property type="protein sequence ID" value="VEN58883.1"/>
    <property type="molecule type" value="Genomic_DNA"/>
</dbReference>
<dbReference type="Proteomes" id="UP000410492">
    <property type="component" value="Unassembled WGS sequence"/>
</dbReference>
<name>A0A653DFU9_CALMS</name>
<gene>
    <name evidence="1" type="ORF">CALMAC_LOCUS17114</name>
</gene>
<sequence length="40" mass="4848">MLGFRLIIFVRVHFTVDYFENNFTSRLLNCPSQGRIYICY</sequence>
<evidence type="ECO:0000313" key="2">
    <source>
        <dbReference type="Proteomes" id="UP000410492"/>
    </source>
</evidence>
<accession>A0A653DFU9</accession>